<accession>A0A7Y4JMI6</accession>
<reference evidence="2 3" key="1">
    <citation type="submission" date="2020-05" db="EMBL/GenBank/DDBJ databases">
        <authorList>
            <person name="Whitworth D."/>
        </authorList>
    </citation>
    <scope>NUCLEOTIDE SEQUENCE [LARGE SCALE GENOMIC DNA]</scope>
    <source>
        <strain evidence="2 3">CA046A</strain>
    </source>
</reference>
<dbReference type="RefSeq" id="WP_171412073.1">
    <property type="nucleotide sequence ID" value="NZ_JABFJW010000007.1"/>
</dbReference>
<dbReference type="Proteomes" id="UP000528460">
    <property type="component" value="Unassembled WGS sequence"/>
</dbReference>
<name>A0A7Y4JMI6_9BACT</name>
<sequence>MSPRQLMPWLLLVVLVTACASSSPEERPGRPPPPSILFQSPLALLLEHHEELALTTDQLIQVGQREEALEVTNRPLREQLRQVWHPEPAPGEGRPRGPGMGNRNAPVGLGGRPQYRPPARPLGPLSEEDLKRQQALLQAMEENDAAAYREVEALLDEPQKEKARALVAKQREERLRARESMQGPETRPAP</sequence>
<protein>
    <submittedName>
        <fullName evidence="2">Uncharacterized protein</fullName>
    </submittedName>
</protein>
<dbReference type="PROSITE" id="PS51257">
    <property type="entry name" value="PROKAR_LIPOPROTEIN"/>
    <property type="match status" value="1"/>
</dbReference>
<feature type="region of interest" description="Disordered" evidence="1">
    <location>
        <begin position="83"/>
        <end position="125"/>
    </location>
</feature>
<organism evidence="2 3">
    <name type="scientific">Corallococcus exercitus</name>
    <dbReference type="NCBI Taxonomy" id="2316736"/>
    <lineage>
        <taxon>Bacteria</taxon>
        <taxon>Pseudomonadati</taxon>
        <taxon>Myxococcota</taxon>
        <taxon>Myxococcia</taxon>
        <taxon>Myxococcales</taxon>
        <taxon>Cystobacterineae</taxon>
        <taxon>Myxococcaceae</taxon>
        <taxon>Corallococcus</taxon>
    </lineage>
</organism>
<evidence type="ECO:0000256" key="1">
    <source>
        <dbReference type="SAM" id="MobiDB-lite"/>
    </source>
</evidence>
<gene>
    <name evidence="2" type="ORF">HNS30_01920</name>
</gene>
<evidence type="ECO:0000313" key="3">
    <source>
        <dbReference type="Proteomes" id="UP000528460"/>
    </source>
</evidence>
<feature type="compositionally biased region" description="Basic and acidic residues" evidence="1">
    <location>
        <begin position="168"/>
        <end position="179"/>
    </location>
</feature>
<comment type="caution">
    <text evidence="2">The sequence shown here is derived from an EMBL/GenBank/DDBJ whole genome shotgun (WGS) entry which is preliminary data.</text>
</comment>
<proteinExistence type="predicted"/>
<dbReference type="EMBL" id="JABFJW010000007">
    <property type="protein sequence ID" value="NOK07806.1"/>
    <property type="molecule type" value="Genomic_DNA"/>
</dbReference>
<feature type="region of interest" description="Disordered" evidence="1">
    <location>
        <begin position="168"/>
        <end position="190"/>
    </location>
</feature>
<dbReference type="AlphaFoldDB" id="A0A7Y4JMI6"/>
<evidence type="ECO:0000313" key="2">
    <source>
        <dbReference type="EMBL" id="NOK07806.1"/>
    </source>
</evidence>